<feature type="domain" description="C2H2-type" evidence="13">
    <location>
        <begin position="572"/>
        <end position="604"/>
    </location>
</feature>
<evidence type="ECO:0000256" key="6">
    <source>
        <dbReference type="ARBA" id="ARBA00022833"/>
    </source>
</evidence>
<dbReference type="PROSITE" id="PS00028">
    <property type="entry name" value="ZINC_FINGER_C2H2_1"/>
    <property type="match status" value="16"/>
</dbReference>
<name>A0ABD0WYP9_UMBPY</name>
<dbReference type="SUPFAM" id="SSF57667">
    <property type="entry name" value="beta-beta-alpha zinc fingers"/>
    <property type="match status" value="11"/>
</dbReference>
<feature type="domain" description="C2H2-type" evidence="13">
    <location>
        <begin position="928"/>
        <end position="955"/>
    </location>
</feature>
<feature type="domain" description="C2H2-type" evidence="13">
    <location>
        <begin position="518"/>
        <end position="545"/>
    </location>
</feature>
<reference evidence="14 15" key="1">
    <citation type="submission" date="2024-06" db="EMBL/GenBank/DDBJ databases">
        <authorList>
            <person name="Pan Q."/>
            <person name="Wen M."/>
            <person name="Jouanno E."/>
            <person name="Zahm M."/>
            <person name="Klopp C."/>
            <person name="Cabau C."/>
            <person name="Louis A."/>
            <person name="Berthelot C."/>
            <person name="Parey E."/>
            <person name="Roest Crollius H."/>
            <person name="Montfort J."/>
            <person name="Robinson-Rechavi M."/>
            <person name="Bouchez O."/>
            <person name="Lampietro C."/>
            <person name="Lopez Roques C."/>
            <person name="Donnadieu C."/>
            <person name="Postlethwait J."/>
            <person name="Bobe J."/>
            <person name="Verreycken H."/>
            <person name="Guiguen Y."/>
        </authorList>
    </citation>
    <scope>NUCLEOTIDE SEQUENCE [LARGE SCALE GENOMIC DNA]</scope>
    <source>
        <strain evidence="14">Up_M1</strain>
        <tissue evidence="14">Testis</tissue>
    </source>
</reference>
<keyword evidence="6" id="KW-0862">Zinc</keyword>
<feature type="domain" description="C2H2-type" evidence="13">
    <location>
        <begin position="418"/>
        <end position="445"/>
    </location>
</feature>
<feature type="domain" description="C2H2-type" evidence="13">
    <location>
        <begin position="954"/>
        <end position="984"/>
    </location>
</feature>
<keyword evidence="9" id="KW-0804">Transcription</keyword>
<feature type="region of interest" description="Disordered" evidence="12">
    <location>
        <begin position="258"/>
        <end position="295"/>
    </location>
</feature>
<feature type="domain" description="C2H2-type" evidence="13">
    <location>
        <begin position="667"/>
        <end position="694"/>
    </location>
</feature>
<feature type="domain" description="C2H2-type" evidence="13">
    <location>
        <begin position="821"/>
        <end position="848"/>
    </location>
</feature>
<evidence type="ECO:0000259" key="13">
    <source>
        <dbReference type="PROSITE" id="PS50157"/>
    </source>
</evidence>
<evidence type="ECO:0000256" key="8">
    <source>
        <dbReference type="ARBA" id="ARBA00023125"/>
    </source>
</evidence>
<feature type="compositionally biased region" description="Polar residues" evidence="12">
    <location>
        <begin position="361"/>
        <end position="376"/>
    </location>
</feature>
<feature type="compositionally biased region" description="Polar residues" evidence="12">
    <location>
        <begin position="730"/>
        <end position="744"/>
    </location>
</feature>
<dbReference type="FunFam" id="3.30.160.60:FF:002343">
    <property type="entry name" value="Zinc finger protein 33A"/>
    <property type="match status" value="3"/>
</dbReference>
<dbReference type="InterPro" id="IPR029400">
    <property type="entry name" value="TINF2_N"/>
</dbReference>
<feature type="domain" description="C2H2-type" evidence="13">
    <location>
        <begin position="1071"/>
        <end position="1098"/>
    </location>
</feature>
<feature type="compositionally biased region" description="Polar residues" evidence="12">
    <location>
        <begin position="277"/>
        <end position="286"/>
    </location>
</feature>
<dbReference type="Proteomes" id="UP001557470">
    <property type="component" value="Unassembled WGS sequence"/>
</dbReference>
<sequence length="1153" mass="131205">MEIHIPGEKGLPLPCLRLLFSPLRLISGAIWQTVQQRQVMDYGMLEEFVTMVTDMVPELLNSSQRAQLILGLRARLVLELCRSKPITDPETIQPHLDRIQTLTPLWGTKVTDADVGLSESNFLGLVQTLLKDPDQRTNYFQDVFPVEFGPSYDAAIQKLMWQFLSRLETLLPVSNFQQAASLLTDVPSVLEECVESMSHPEQLKTLLQYHRDLGQLDKHDLPTFSEGDCVLSAFCLSPVERVVIPPVAEMEGTATDVKEPEVGVETSSGECERNKPFSANNDNENNAGFADPETEELGSEYKSVMVIGEDGRESLVHFVKKPPPVKEQSHIEEQCNKPVHQTLQSDQRNSNVGDVEEGSNLPETMQTNQDPSSSIDQQTCEAGILQLSATLSKPNSPLTYMTSVDDSSTRGKRSLERRTCKICGKVVQRPAVLRKHMVTHTGQWPYQCPTCKKIYKTLKSFQEHTEKCVFPNEEGNQDSESSLSVMQYKGRLLKKILPLPPEQKASQKDKDQKHIVCKTCPVCGKNFATSSSMKRHQIIHTEPKKCRVCEQVFPNSFELKVHMESHPKKGIHQCSNCERTFKHDYSLKAHEEACLFLSHQQGQLGEGSDFPAVPPTSPGPSGSIPQLSITAEIIEPPDSISKHNSAFAYMHSVEGSSARAKRSLERRTCKVCGKVVQRPAVLRKHMVTHTGDWPYQCPTCKKIYKTLKSFQEHTEKCVFPIEETPEDGESSSTNATKDPSSTAELNAPIGSSKRCARCPICHKFISGYLRYHILSHSDERPHVCPRCGSKYKFDFVLRRHMRLFCKVKKGEPVELGEKKIHKCNECGKEFGLKSTLTAHKRIHNPLRCAYCRRMFPDQETLAIHKVEHKPVQCTMCEKSFNVIRYLSRHYVEDHQFSGPFRCTYCEKSYAELSVFIRHERTHTGDLPYQCSHCPKKFHFETALVTHQRKHTGERPCLCWECGKSFQTKGILKAHMDRVHTQVKRFPCSQCNKVFKDKGQMKMHENVYHKGVRFPCSYCGKGFFSPAPLARHVLIHTGENPYSCTYKECTRVFKSASELRIHIRYHTGERPFKCKDCGKGFVQAHYLTVHRRSHTGEKPYPCLTCNRFFGTSSQLARHIKTHTGEKPYQCVECGKAFNRRDRLRTHKDKYHPAY</sequence>
<feature type="domain" description="C2H2-type" evidence="13">
    <location>
        <begin position="1041"/>
        <end position="1070"/>
    </location>
</feature>
<comment type="similarity">
    <text evidence="2">Belongs to the krueppel C2H2-type zinc-finger protein family.</text>
</comment>
<keyword evidence="7" id="KW-0805">Transcription regulation</keyword>
<feature type="domain" description="C2H2-type" evidence="13">
    <location>
        <begin position="871"/>
        <end position="899"/>
    </location>
</feature>
<evidence type="ECO:0000256" key="1">
    <source>
        <dbReference type="ARBA" id="ARBA00004123"/>
    </source>
</evidence>
<comment type="caution">
    <text evidence="14">The sequence shown here is derived from an EMBL/GenBank/DDBJ whole genome shotgun (WGS) entry which is preliminary data.</text>
</comment>
<feature type="domain" description="C2H2-type" evidence="13">
    <location>
        <begin position="1099"/>
        <end position="1126"/>
    </location>
</feature>
<dbReference type="InterPro" id="IPR036236">
    <property type="entry name" value="Znf_C2H2_sf"/>
</dbReference>
<feature type="compositionally biased region" description="Polar residues" evidence="12">
    <location>
        <begin position="341"/>
        <end position="352"/>
    </location>
</feature>
<evidence type="ECO:0000256" key="10">
    <source>
        <dbReference type="ARBA" id="ARBA00023242"/>
    </source>
</evidence>
<dbReference type="Pfam" id="PF14973">
    <property type="entry name" value="TINF2_N"/>
    <property type="match status" value="1"/>
</dbReference>
<dbReference type="GO" id="GO:0005634">
    <property type="term" value="C:nucleus"/>
    <property type="evidence" value="ECO:0007669"/>
    <property type="project" value="UniProtKB-SubCell"/>
</dbReference>
<dbReference type="FunFam" id="3.30.160.60:FF:000193">
    <property type="entry name" value="Zinc finger protein 300"/>
    <property type="match status" value="1"/>
</dbReference>
<evidence type="ECO:0000256" key="2">
    <source>
        <dbReference type="ARBA" id="ARBA00006991"/>
    </source>
</evidence>
<feature type="region of interest" description="Disordered" evidence="12">
    <location>
        <begin position="721"/>
        <end position="746"/>
    </location>
</feature>
<accession>A0ABD0WYP9</accession>
<comment type="subcellular location">
    <subcellularLocation>
        <location evidence="1">Nucleus</location>
    </subcellularLocation>
</comment>
<protein>
    <recommendedName>
        <fullName evidence="13">C2H2-type domain-containing protein</fullName>
    </recommendedName>
</protein>
<dbReference type="Pfam" id="PF00096">
    <property type="entry name" value="zf-C2H2"/>
    <property type="match status" value="11"/>
</dbReference>
<keyword evidence="5 11" id="KW-0863">Zinc-finger</keyword>
<evidence type="ECO:0000256" key="12">
    <source>
        <dbReference type="SAM" id="MobiDB-lite"/>
    </source>
</evidence>
<dbReference type="FunFam" id="3.30.160.60:FF:000176">
    <property type="entry name" value="zinc finger protein 70"/>
    <property type="match status" value="1"/>
</dbReference>
<gene>
    <name evidence="14" type="ORF">UPYG_G00135800</name>
</gene>
<dbReference type="Gene3D" id="3.30.160.60">
    <property type="entry name" value="Classic Zinc Finger"/>
    <property type="match status" value="16"/>
</dbReference>
<dbReference type="PROSITE" id="PS50157">
    <property type="entry name" value="ZINC_FINGER_C2H2_2"/>
    <property type="match status" value="15"/>
</dbReference>
<proteinExistence type="inferred from homology"/>
<evidence type="ECO:0000256" key="3">
    <source>
        <dbReference type="ARBA" id="ARBA00022723"/>
    </source>
</evidence>
<dbReference type="SMART" id="SM00355">
    <property type="entry name" value="ZnF_C2H2"/>
    <property type="match status" value="21"/>
</dbReference>
<dbReference type="InterPro" id="IPR013087">
    <property type="entry name" value="Znf_C2H2_type"/>
</dbReference>
<keyword evidence="15" id="KW-1185">Reference proteome</keyword>
<feature type="region of interest" description="Disordered" evidence="12">
    <location>
        <begin position="341"/>
        <end position="376"/>
    </location>
</feature>
<feature type="domain" description="C2H2-type" evidence="13">
    <location>
        <begin position="985"/>
        <end position="1013"/>
    </location>
</feature>
<evidence type="ECO:0000256" key="4">
    <source>
        <dbReference type="ARBA" id="ARBA00022737"/>
    </source>
</evidence>
<evidence type="ECO:0000313" key="15">
    <source>
        <dbReference type="Proteomes" id="UP001557470"/>
    </source>
</evidence>
<organism evidence="14 15">
    <name type="scientific">Umbra pygmaea</name>
    <name type="common">Eastern mudminnow</name>
    <dbReference type="NCBI Taxonomy" id="75934"/>
    <lineage>
        <taxon>Eukaryota</taxon>
        <taxon>Metazoa</taxon>
        <taxon>Chordata</taxon>
        <taxon>Craniata</taxon>
        <taxon>Vertebrata</taxon>
        <taxon>Euteleostomi</taxon>
        <taxon>Actinopterygii</taxon>
        <taxon>Neopterygii</taxon>
        <taxon>Teleostei</taxon>
        <taxon>Protacanthopterygii</taxon>
        <taxon>Esociformes</taxon>
        <taxon>Umbridae</taxon>
        <taxon>Umbra</taxon>
    </lineage>
</organism>
<keyword evidence="4" id="KW-0677">Repeat</keyword>
<evidence type="ECO:0000256" key="5">
    <source>
        <dbReference type="ARBA" id="ARBA00022771"/>
    </source>
</evidence>
<keyword evidence="3" id="KW-0479">Metal-binding</keyword>
<dbReference type="EMBL" id="JAGEUA010000004">
    <property type="protein sequence ID" value="KAL0984006.1"/>
    <property type="molecule type" value="Genomic_DNA"/>
</dbReference>
<dbReference type="FunFam" id="3.30.160.60:FF:000688">
    <property type="entry name" value="zinc finger protein 197 isoform X1"/>
    <property type="match status" value="1"/>
</dbReference>
<evidence type="ECO:0000256" key="11">
    <source>
        <dbReference type="PROSITE-ProRule" id="PRU00042"/>
    </source>
</evidence>
<feature type="domain" description="C2H2-type" evidence="13">
    <location>
        <begin position="1127"/>
        <end position="1153"/>
    </location>
</feature>
<feature type="domain" description="C2H2-type" evidence="13">
    <location>
        <begin position="900"/>
        <end position="927"/>
    </location>
</feature>
<dbReference type="CDD" id="cd11657">
    <property type="entry name" value="TIN2_N"/>
    <property type="match status" value="1"/>
</dbReference>
<dbReference type="GO" id="GO:0003677">
    <property type="term" value="F:DNA binding"/>
    <property type="evidence" value="ECO:0007669"/>
    <property type="project" value="UniProtKB-KW"/>
</dbReference>
<keyword evidence="10" id="KW-0539">Nucleus</keyword>
<dbReference type="AlphaFoldDB" id="A0ABD0WYP9"/>
<dbReference type="InterPro" id="IPR050636">
    <property type="entry name" value="C2H2-ZF_domain-containing"/>
</dbReference>
<dbReference type="PANTHER" id="PTHR47772:SF11">
    <property type="entry name" value="C2H2-TYPE DOMAIN-CONTAINING PROTEIN"/>
    <property type="match status" value="1"/>
</dbReference>
<feature type="domain" description="C2H2-type" evidence="13">
    <location>
        <begin position="1013"/>
        <end position="1040"/>
    </location>
</feature>
<dbReference type="PANTHER" id="PTHR47772">
    <property type="entry name" value="ZINC FINGER PROTEIN 200"/>
    <property type="match status" value="1"/>
</dbReference>
<dbReference type="FunFam" id="3.30.160.60:FF:000446">
    <property type="entry name" value="Zinc finger protein"/>
    <property type="match status" value="1"/>
</dbReference>
<evidence type="ECO:0000313" key="14">
    <source>
        <dbReference type="EMBL" id="KAL0984006.1"/>
    </source>
</evidence>
<dbReference type="FunFam" id="3.30.160.60:FF:000016">
    <property type="entry name" value="zinc finger protein 37 homolog"/>
    <property type="match status" value="1"/>
</dbReference>
<dbReference type="GO" id="GO:0008270">
    <property type="term" value="F:zinc ion binding"/>
    <property type="evidence" value="ECO:0007669"/>
    <property type="project" value="UniProtKB-KW"/>
</dbReference>
<keyword evidence="8" id="KW-0238">DNA-binding</keyword>
<evidence type="ECO:0000256" key="9">
    <source>
        <dbReference type="ARBA" id="ARBA00023163"/>
    </source>
</evidence>
<evidence type="ECO:0000256" key="7">
    <source>
        <dbReference type="ARBA" id="ARBA00023015"/>
    </source>
</evidence>